<comment type="similarity">
    <text evidence="3 13">Belongs to the class VI-like SAM-binding methyltransferase superfamily. Isoprenylcysteine carboxyl methyltransferase family.</text>
</comment>
<evidence type="ECO:0000256" key="8">
    <source>
        <dbReference type="ARBA" id="ARBA00022692"/>
    </source>
</evidence>
<keyword evidence="6" id="KW-0808">Transferase</keyword>
<proteinExistence type="inferred from homology"/>
<evidence type="ECO:0000256" key="1">
    <source>
        <dbReference type="ARBA" id="ARBA00001450"/>
    </source>
</evidence>
<keyword evidence="9 13" id="KW-1133">Transmembrane helix</keyword>
<feature type="transmembrane region" description="Helical" evidence="13">
    <location>
        <begin position="127"/>
        <end position="146"/>
    </location>
</feature>
<accession>A0AAV2PVV8</accession>
<evidence type="ECO:0000256" key="13">
    <source>
        <dbReference type="RuleBase" id="RU362022"/>
    </source>
</evidence>
<keyword evidence="10 13" id="KW-0472">Membrane</keyword>
<keyword evidence="7 13" id="KW-0949">S-adenosyl-L-methionine</keyword>
<dbReference type="Pfam" id="PF04140">
    <property type="entry name" value="ICMT"/>
    <property type="match status" value="1"/>
</dbReference>
<dbReference type="PROSITE" id="PS51564">
    <property type="entry name" value="SAM_ICMT"/>
    <property type="match status" value="1"/>
</dbReference>
<keyword evidence="8 13" id="KW-0812">Transmembrane</keyword>
<evidence type="ECO:0000256" key="10">
    <source>
        <dbReference type="ARBA" id="ARBA00023136"/>
    </source>
</evidence>
<comment type="caution">
    <text evidence="14">The sequence shown here is derived from an EMBL/GenBank/DDBJ whole genome shotgun (WGS) entry which is preliminary data.</text>
</comment>
<keyword evidence="15" id="KW-1185">Reference proteome</keyword>
<dbReference type="EC" id="2.1.1.100" evidence="4 13"/>
<comment type="function">
    <text evidence="11">Catalyzes the post-translational methylation of isoprenylated C-terminal cysteine residues.</text>
</comment>
<evidence type="ECO:0000256" key="9">
    <source>
        <dbReference type="ARBA" id="ARBA00022989"/>
    </source>
</evidence>
<feature type="transmembrane region" description="Helical" evidence="13">
    <location>
        <begin position="218"/>
        <end position="246"/>
    </location>
</feature>
<evidence type="ECO:0000256" key="7">
    <source>
        <dbReference type="ARBA" id="ARBA00022691"/>
    </source>
</evidence>
<dbReference type="PANTHER" id="PTHR12714:SF9">
    <property type="entry name" value="PROTEIN-S-ISOPRENYLCYSTEINE O-METHYLTRANSFERASE"/>
    <property type="match status" value="1"/>
</dbReference>
<dbReference type="GO" id="GO:0005789">
    <property type="term" value="C:endoplasmic reticulum membrane"/>
    <property type="evidence" value="ECO:0007669"/>
    <property type="project" value="UniProtKB-SubCell"/>
</dbReference>
<dbReference type="InterPro" id="IPR025770">
    <property type="entry name" value="PPMT_MeTrfase"/>
</dbReference>
<dbReference type="GO" id="GO:0004671">
    <property type="term" value="F:protein C-terminal S-isoprenylcysteine carboxyl O-methyltransferase activity"/>
    <property type="evidence" value="ECO:0007669"/>
    <property type="project" value="UniProtKB-EC"/>
</dbReference>
<organism evidence="14 15">
    <name type="scientific">Meganyctiphanes norvegica</name>
    <name type="common">Northern krill</name>
    <name type="synonym">Thysanopoda norvegica</name>
    <dbReference type="NCBI Taxonomy" id="48144"/>
    <lineage>
        <taxon>Eukaryota</taxon>
        <taxon>Metazoa</taxon>
        <taxon>Ecdysozoa</taxon>
        <taxon>Arthropoda</taxon>
        <taxon>Crustacea</taxon>
        <taxon>Multicrustacea</taxon>
        <taxon>Malacostraca</taxon>
        <taxon>Eumalacostraca</taxon>
        <taxon>Eucarida</taxon>
        <taxon>Euphausiacea</taxon>
        <taxon>Euphausiidae</taxon>
        <taxon>Meganyctiphanes</taxon>
    </lineage>
</organism>
<dbReference type="GO" id="GO:0032259">
    <property type="term" value="P:methylation"/>
    <property type="evidence" value="ECO:0007669"/>
    <property type="project" value="UniProtKB-KW"/>
</dbReference>
<name>A0AAV2PVV8_MEGNR</name>
<comment type="catalytic activity">
    <reaction evidence="1 13">
        <text>[protein]-C-terminal S-[(2E,6E)-farnesyl]-L-cysteine + S-adenosyl-L-methionine = [protein]-C-terminal S-[(2E,6E)-farnesyl]-L-cysteine methyl ester + S-adenosyl-L-homocysteine</text>
        <dbReference type="Rhea" id="RHEA:21672"/>
        <dbReference type="Rhea" id="RHEA-COMP:12125"/>
        <dbReference type="Rhea" id="RHEA-COMP:12126"/>
        <dbReference type="ChEBI" id="CHEBI:57856"/>
        <dbReference type="ChEBI" id="CHEBI:59789"/>
        <dbReference type="ChEBI" id="CHEBI:90510"/>
        <dbReference type="ChEBI" id="CHEBI:90511"/>
        <dbReference type="EC" id="2.1.1.100"/>
    </reaction>
</comment>
<feature type="non-terminal residue" evidence="14">
    <location>
        <position position="307"/>
    </location>
</feature>
<dbReference type="AlphaFoldDB" id="A0AAV2PVV8"/>
<evidence type="ECO:0000256" key="6">
    <source>
        <dbReference type="ARBA" id="ARBA00022679"/>
    </source>
</evidence>
<comment type="subcellular location">
    <subcellularLocation>
        <location evidence="13">Endoplasmic reticulum membrane</location>
        <topology evidence="13">Multi-pass membrane protein</topology>
    </subcellularLocation>
    <subcellularLocation>
        <location evidence="2">Membrane</location>
        <topology evidence="2">Multi-pass membrane protein</topology>
    </subcellularLocation>
</comment>
<evidence type="ECO:0000256" key="3">
    <source>
        <dbReference type="ARBA" id="ARBA00009140"/>
    </source>
</evidence>
<evidence type="ECO:0000256" key="12">
    <source>
        <dbReference type="ARBA" id="ARBA00023656"/>
    </source>
</evidence>
<evidence type="ECO:0000256" key="11">
    <source>
        <dbReference type="ARBA" id="ARBA00023572"/>
    </source>
</evidence>
<dbReference type="EMBL" id="CAXKWB010001431">
    <property type="protein sequence ID" value="CAL4064345.1"/>
    <property type="molecule type" value="Genomic_DNA"/>
</dbReference>
<evidence type="ECO:0000313" key="15">
    <source>
        <dbReference type="Proteomes" id="UP001497623"/>
    </source>
</evidence>
<dbReference type="InterPro" id="IPR007269">
    <property type="entry name" value="ICMT_MeTrfase"/>
</dbReference>
<keyword evidence="13" id="KW-0256">Endoplasmic reticulum</keyword>
<evidence type="ECO:0000256" key="5">
    <source>
        <dbReference type="ARBA" id="ARBA00022603"/>
    </source>
</evidence>
<keyword evidence="5 13" id="KW-0489">Methyltransferase</keyword>
<feature type="transmembrane region" description="Helical" evidence="13">
    <location>
        <begin position="80"/>
        <end position="107"/>
    </location>
</feature>
<evidence type="ECO:0000313" key="14">
    <source>
        <dbReference type="EMBL" id="CAL4064345.1"/>
    </source>
</evidence>
<gene>
    <name evidence="14" type="ORF">MNOR_LOCUS3994</name>
</gene>
<dbReference type="Gene3D" id="1.20.120.1630">
    <property type="match status" value="1"/>
</dbReference>
<protein>
    <recommendedName>
        <fullName evidence="12 13">Protein-S-isoprenylcysteine O-methyltransferase</fullName>
        <ecNumber evidence="4 13">2.1.1.100</ecNumber>
    </recommendedName>
</protein>
<evidence type="ECO:0000256" key="4">
    <source>
        <dbReference type="ARBA" id="ARBA00012151"/>
    </source>
</evidence>
<reference evidence="14 15" key="1">
    <citation type="submission" date="2024-05" db="EMBL/GenBank/DDBJ databases">
        <authorList>
            <person name="Wallberg A."/>
        </authorList>
    </citation>
    <scope>NUCLEOTIDE SEQUENCE [LARGE SCALE GENOMIC DNA]</scope>
</reference>
<dbReference type="PANTHER" id="PTHR12714">
    <property type="entry name" value="PROTEIN-S ISOPRENYLCYSTEINE O-METHYLTRANSFERASE"/>
    <property type="match status" value="1"/>
</dbReference>
<evidence type="ECO:0000256" key="2">
    <source>
        <dbReference type="ARBA" id="ARBA00004141"/>
    </source>
</evidence>
<sequence>MGKEGSGVNGNIINLLKTVKSVTFMVTRDSPDFFWWNNRRVSSDHLNYKSVFYLVLLIIICNSDTQIAVRAFFLGMGMGFGIILSIAGPLSYKVLGWYVIFLTFFHYSEYLVTAVCNPKTVSLDSFLLNHSVAYGVAMLASLLEFLLERWLFPDMKQIWVISVLGVIICFIGEGLRKSAIITASTNFNHIVQIDYNDGHQLVTWGIYKYCRHPSYVGWFWWSVGTQVILMNPVCTVGFGLASWTFFRERIYIEEIMLIKFFGGSYVEYQKKVGTGLPFITGFQYPQNSKVKRKEDYDDLDKQIQDNC</sequence>
<dbReference type="Proteomes" id="UP001497623">
    <property type="component" value="Unassembled WGS sequence"/>
</dbReference>
<feature type="transmembrane region" description="Helical" evidence="13">
    <location>
        <begin position="158"/>
        <end position="175"/>
    </location>
</feature>